<comment type="caution">
    <text evidence="1">The sequence shown here is derived from an EMBL/GenBank/DDBJ whole genome shotgun (WGS) entry which is preliminary data.</text>
</comment>
<evidence type="ECO:0000313" key="1">
    <source>
        <dbReference type="EMBL" id="MBB4237572.1"/>
    </source>
</evidence>
<evidence type="ECO:0000313" key="2">
    <source>
        <dbReference type="Proteomes" id="UP000540909"/>
    </source>
</evidence>
<name>A0A7W6R6G4_9HYPH</name>
<reference evidence="1 2" key="1">
    <citation type="submission" date="2020-08" db="EMBL/GenBank/DDBJ databases">
        <title>Genomic Encyclopedia of Type Strains, Phase IV (KMG-V): Genome sequencing to study the core and pangenomes of soil and plant-associated prokaryotes.</title>
        <authorList>
            <person name="Whitman W."/>
        </authorList>
    </citation>
    <scope>NUCLEOTIDE SEQUENCE [LARGE SCALE GENOMIC DNA]</scope>
    <source>
        <strain evidence="1 2">SEMIA 4089</strain>
    </source>
</reference>
<evidence type="ECO:0008006" key="3">
    <source>
        <dbReference type="Google" id="ProtNLM"/>
    </source>
</evidence>
<dbReference type="EMBL" id="JACIFY010000016">
    <property type="protein sequence ID" value="MBB4237572.1"/>
    <property type="molecule type" value="Genomic_DNA"/>
</dbReference>
<protein>
    <recommendedName>
        <fullName evidence="3">Transposase DDE domain-containing protein</fullName>
    </recommendedName>
</protein>
<dbReference type="Proteomes" id="UP000540909">
    <property type="component" value="Unassembled WGS sequence"/>
</dbReference>
<accession>A0A7W6R6G4</accession>
<dbReference type="AlphaFoldDB" id="A0A7W6R6G4"/>
<sequence length="130" mass="14502">MKAGIRANATVICPQNAPRQGAALFSGLAQDGRVAKGRRQTLIDQSLAGLDRFRLRNRPDRTILLVSAIYGALAKVISYHRAKLAECLKPNMLCKSVDRCLRNPAIARNHSSTFESNHFRPVYDLPRNLF</sequence>
<gene>
    <name evidence="1" type="ORF">GGD57_004174</name>
</gene>
<organism evidence="1 2">
    <name type="scientific">Rhizobium esperanzae</name>
    <dbReference type="NCBI Taxonomy" id="1967781"/>
    <lineage>
        <taxon>Bacteria</taxon>
        <taxon>Pseudomonadati</taxon>
        <taxon>Pseudomonadota</taxon>
        <taxon>Alphaproteobacteria</taxon>
        <taxon>Hyphomicrobiales</taxon>
        <taxon>Rhizobiaceae</taxon>
        <taxon>Rhizobium/Agrobacterium group</taxon>
        <taxon>Rhizobium</taxon>
    </lineage>
</organism>
<proteinExistence type="predicted"/>